<dbReference type="Pfam" id="PF02126">
    <property type="entry name" value="PTE"/>
    <property type="match status" value="1"/>
</dbReference>
<dbReference type="InterPro" id="IPR032466">
    <property type="entry name" value="Metal_Hydrolase"/>
</dbReference>
<dbReference type="PANTHER" id="PTHR10819:SF3">
    <property type="entry name" value="PHOSPHOTRIESTERASE-RELATED PROTEIN"/>
    <property type="match status" value="1"/>
</dbReference>
<accession>A0ABM0GWS5</accession>
<proteinExistence type="inferred from homology"/>
<dbReference type="PROSITE" id="PS51347">
    <property type="entry name" value="PHOSPHOTRIESTERASE_2"/>
    <property type="match status" value="1"/>
</dbReference>
<comment type="similarity">
    <text evidence="4">Belongs to the metallo-dependent hydrolases superfamily. Phosphotriesterase family.</text>
</comment>
<organism evidence="5 6">
    <name type="scientific">Saccoglossus kowalevskii</name>
    <name type="common">Acorn worm</name>
    <dbReference type="NCBI Taxonomy" id="10224"/>
    <lineage>
        <taxon>Eukaryota</taxon>
        <taxon>Metazoa</taxon>
        <taxon>Hemichordata</taxon>
        <taxon>Enteropneusta</taxon>
        <taxon>Harrimaniidae</taxon>
        <taxon>Saccoglossus</taxon>
    </lineage>
</organism>
<dbReference type="GeneID" id="100371741"/>
<dbReference type="PIRSF" id="PIRSF016839">
    <property type="entry name" value="PhP"/>
    <property type="match status" value="1"/>
</dbReference>
<evidence type="ECO:0000256" key="2">
    <source>
        <dbReference type="ARBA" id="ARBA00022723"/>
    </source>
</evidence>
<dbReference type="PANTHER" id="PTHR10819">
    <property type="entry name" value="PHOSPHOTRIESTERASE-RELATED"/>
    <property type="match status" value="1"/>
</dbReference>
<keyword evidence="3" id="KW-0378">Hydrolase</keyword>
<evidence type="ECO:0000256" key="4">
    <source>
        <dbReference type="PROSITE-ProRule" id="PRU00679"/>
    </source>
</evidence>
<keyword evidence="2" id="KW-0479">Metal-binding</keyword>
<evidence type="ECO:0000256" key="1">
    <source>
        <dbReference type="ARBA" id="ARBA00001968"/>
    </source>
</evidence>
<evidence type="ECO:0000313" key="6">
    <source>
        <dbReference type="RefSeq" id="XP_002739055.1"/>
    </source>
</evidence>
<dbReference type="RefSeq" id="XP_002739055.1">
    <property type="nucleotide sequence ID" value="XM_002739009.1"/>
</dbReference>
<sequence>MHEHLMVDYAKNFGLPVAESSRAAIGGLTLEQQQHLWHQPLTLQNVGHVRSYFNQNKDNMILNDVHVMCEEMSIYKARGGSSLVECSVDGMSRNPIAMKKISEITGVNVVMGTGYYLARVHPPDMDHQTVELISDKLISEVYEGVDGGICAGIIGELGCSTNLAENEIKVLKAAAIAQRETGLPISIHPGYSTESPFQIVDILKSEGADLSRVIIGHIDRGVISIQAMIELAKKGCILEFDQFGWGCSMVHALSHGLDYPSDFTRCHMIRELRDYGFLKQVVMSHDIAFKTRLVKYGGEGYEYLLKNIVPFMLKRGLTQDDVNTMMIENPKRLLTVQ</sequence>
<evidence type="ECO:0000313" key="5">
    <source>
        <dbReference type="Proteomes" id="UP000694865"/>
    </source>
</evidence>
<comment type="cofactor">
    <cofactor evidence="1">
        <name>a divalent metal cation</name>
        <dbReference type="ChEBI" id="CHEBI:60240"/>
    </cofactor>
</comment>
<protein>
    <submittedName>
        <fullName evidence="6">Phosphotriesterase-related protein-like</fullName>
    </submittedName>
</protein>
<comment type="caution">
    <text evidence="4">Lacks conserved residue(s) required for the propagation of feature annotation.</text>
</comment>
<gene>
    <name evidence="6" type="primary">LOC100371741</name>
</gene>
<keyword evidence="5" id="KW-1185">Reference proteome</keyword>
<evidence type="ECO:0000256" key="3">
    <source>
        <dbReference type="ARBA" id="ARBA00022801"/>
    </source>
</evidence>
<dbReference type="SUPFAM" id="SSF51556">
    <property type="entry name" value="Metallo-dependent hydrolases"/>
    <property type="match status" value="1"/>
</dbReference>
<dbReference type="InterPro" id="IPR001559">
    <property type="entry name" value="Phosphotriesterase"/>
</dbReference>
<name>A0ABM0GWS5_SACKO</name>
<reference evidence="6" key="1">
    <citation type="submission" date="2025-08" db="UniProtKB">
        <authorList>
            <consortium name="RefSeq"/>
        </authorList>
    </citation>
    <scope>IDENTIFICATION</scope>
    <source>
        <tissue evidence="6">Testes</tissue>
    </source>
</reference>
<dbReference type="Gene3D" id="3.20.20.140">
    <property type="entry name" value="Metal-dependent hydrolases"/>
    <property type="match status" value="1"/>
</dbReference>
<dbReference type="Proteomes" id="UP000694865">
    <property type="component" value="Unplaced"/>
</dbReference>